<evidence type="ECO:0000313" key="2">
    <source>
        <dbReference type="EMBL" id="THU53730.1"/>
    </source>
</evidence>
<dbReference type="AlphaFoldDB" id="A0A4S8IXU7"/>
<keyword evidence="1" id="KW-0472">Membrane</keyword>
<dbReference type="Proteomes" id="UP000317650">
    <property type="component" value="Chromosome 10"/>
</dbReference>
<sequence>MISSTRSEYVADLSPSDGHALGPQEPQGLGVFSTILRPSIRRRLSVVHTTLLWSFSKHQERSHGKLGLGIGVSRRLMKGRHRSGSWKLWRSRCLVLFTYTVINIYITVFVSPLKY</sequence>
<keyword evidence="1" id="KW-0812">Transmembrane</keyword>
<name>A0A4S8IXU7_MUSBA</name>
<protein>
    <submittedName>
        <fullName evidence="2">Uncharacterized protein</fullName>
    </submittedName>
</protein>
<evidence type="ECO:0000313" key="3">
    <source>
        <dbReference type="Proteomes" id="UP000317650"/>
    </source>
</evidence>
<dbReference type="EMBL" id="PYDT01000008">
    <property type="protein sequence ID" value="THU53730.1"/>
    <property type="molecule type" value="Genomic_DNA"/>
</dbReference>
<accession>A0A4S8IXU7</accession>
<keyword evidence="3" id="KW-1185">Reference proteome</keyword>
<reference evidence="2 3" key="1">
    <citation type="journal article" date="2019" name="Nat. Plants">
        <title>Genome sequencing of Musa balbisiana reveals subgenome evolution and function divergence in polyploid bananas.</title>
        <authorList>
            <person name="Yao X."/>
        </authorList>
    </citation>
    <scope>NUCLEOTIDE SEQUENCE [LARGE SCALE GENOMIC DNA]</scope>
    <source>
        <strain evidence="3">cv. DH-PKW</strain>
        <tissue evidence="2">Leaves</tissue>
    </source>
</reference>
<feature type="transmembrane region" description="Helical" evidence="1">
    <location>
        <begin position="93"/>
        <end position="113"/>
    </location>
</feature>
<keyword evidence="1" id="KW-1133">Transmembrane helix</keyword>
<evidence type="ECO:0000256" key="1">
    <source>
        <dbReference type="SAM" id="Phobius"/>
    </source>
</evidence>
<comment type="caution">
    <text evidence="2">The sequence shown here is derived from an EMBL/GenBank/DDBJ whole genome shotgun (WGS) entry which is preliminary data.</text>
</comment>
<gene>
    <name evidence="2" type="ORF">C4D60_Mb10t17530</name>
</gene>
<proteinExistence type="predicted"/>
<organism evidence="2 3">
    <name type="scientific">Musa balbisiana</name>
    <name type="common">Banana</name>
    <dbReference type="NCBI Taxonomy" id="52838"/>
    <lineage>
        <taxon>Eukaryota</taxon>
        <taxon>Viridiplantae</taxon>
        <taxon>Streptophyta</taxon>
        <taxon>Embryophyta</taxon>
        <taxon>Tracheophyta</taxon>
        <taxon>Spermatophyta</taxon>
        <taxon>Magnoliopsida</taxon>
        <taxon>Liliopsida</taxon>
        <taxon>Zingiberales</taxon>
        <taxon>Musaceae</taxon>
        <taxon>Musa</taxon>
    </lineage>
</organism>